<sequence>MVILSVFHCGAVFLSSCVNVLSERELAYVYVDFRPGNANSHLQPNVRPASGLPSPTSSTRSYPFPQYSDQFEQGHLTTTSPSAHFLLIEKMRVRFVQRKYLAAQSLRRTEMPRSQDGANY</sequence>
<name>A0ACB8STF2_9AGAM</name>
<proteinExistence type="predicted"/>
<evidence type="ECO:0000313" key="2">
    <source>
        <dbReference type="Proteomes" id="UP000814140"/>
    </source>
</evidence>
<reference evidence="1" key="2">
    <citation type="journal article" date="2022" name="New Phytol.">
        <title>Evolutionary transition to the ectomycorrhizal habit in the genomes of a hyperdiverse lineage of mushroom-forming fungi.</title>
        <authorList>
            <person name="Looney B."/>
            <person name="Miyauchi S."/>
            <person name="Morin E."/>
            <person name="Drula E."/>
            <person name="Courty P.E."/>
            <person name="Kohler A."/>
            <person name="Kuo A."/>
            <person name="LaButti K."/>
            <person name="Pangilinan J."/>
            <person name="Lipzen A."/>
            <person name="Riley R."/>
            <person name="Andreopoulos W."/>
            <person name="He G."/>
            <person name="Johnson J."/>
            <person name="Nolan M."/>
            <person name="Tritt A."/>
            <person name="Barry K.W."/>
            <person name="Grigoriev I.V."/>
            <person name="Nagy L.G."/>
            <person name="Hibbett D."/>
            <person name="Henrissat B."/>
            <person name="Matheny P.B."/>
            <person name="Labbe J."/>
            <person name="Martin F.M."/>
        </authorList>
    </citation>
    <scope>NUCLEOTIDE SEQUENCE</scope>
    <source>
        <strain evidence="1">HHB10654</strain>
    </source>
</reference>
<accession>A0ACB8STF2</accession>
<reference evidence="1" key="1">
    <citation type="submission" date="2021-03" db="EMBL/GenBank/DDBJ databases">
        <authorList>
            <consortium name="DOE Joint Genome Institute"/>
            <person name="Ahrendt S."/>
            <person name="Looney B.P."/>
            <person name="Miyauchi S."/>
            <person name="Morin E."/>
            <person name="Drula E."/>
            <person name="Courty P.E."/>
            <person name="Chicoki N."/>
            <person name="Fauchery L."/>
            <person name="Kohler A."/>
            <person name="Kuo A."/>
            <person name="Labutti K."/>
            <person name="Pangilinan J."/>
            <person name="Lipzen A."/>
            <person name="Riley R."/>
            <person name="Andreopoulos W."/>
            <person name="He G."/>
            <person name="Johnson J."/>
            <person name="Barry K.W."/>
            <person name="Grigoriev I.V."/>
            <person name="Nagy L."/>
            <person name="Hibbett D."/>
            <person name="Henrissat B."/>
            <person name="Matheny P.B."/>
            <person name="Labbe J."/>
            <person name="Martin F."/>
        </authorList>
    </citation>
    <scope>NUCLEOTIDE SEQUENCE</scope>
    <source>
        <strain evidence="1">HHB10654</strain>
    </source>
</reference>
<gene>
    <name evidence="1" type="ORF">BV25DRAFT_1829023</name>
</gene>
<evidence type="ECO:0000313" key="1">
    <source>
        <dbReference type="EMBL" id="KAI0059492.1"/>
    </source>
</evidence>
<organism evidence="1 2">
    <name type="scientific">Artomyces pyxidatus</name>
    <dbReference type="NCBI Taxonomy" id="48021"/>
    <lineage>
        <taxon>Eukaryota</taxon>
        <taxon>Fungi</taxon>
        <taxon>Dikarya</taxon>
        <taxon>Basidiomycota</taxon>
        <taxon>Agaricomycotina</taxon>
        <taxon>Agaricomycetes</taxon>
        <taxon>Russulales</taxon>
        <taxon>Auriscalpiaceae</taxon>
        <taxon>Artomyces</taxon>
    </lineage>
</organism>
<comment type="caution">
    <text evidence="1">The sequence shown here is derived from an EMBL/GenBank/DDBJ whole genome shotgun (WGS) entry which is preliminary data.</text>
</comment>
<protein>
    <submittedName>
        <fullName evidence="1">Uncharacterized protein</fullName>
    </submittedName>
</protein>
<dbReference type="EMBL" id="MU277226">
    <property type="protein sequence ID" value="KAI0059492.1"/>
    <property type="molecule type" value="Genomic_DNA"/>
</dbReference>
<dbReference type="Proteomes" id="UP000814140">
    <property type="component" value="Unassembled WGS sequence"/>
</dbReference>
<keyword evidence="2" id="KW-1185">Reference proteome</keyword>